<evidence type="ECO:0000256" key="1">
    <source>
        <dbReference type="SAM" id="Coils"/>
    </source>
</evidence>
<feature type="transmembrane region" description="Helical" evidence="3">
    <location>
        <begin position="96"/>
        <end position="116"/>
    </location>
</feature>
<keyword evidence="5" id="KW-1185">Reference proteome</keyword>
<keyword evidence="3" id="KW-1133">Transmembrane helix</keyword>
<evidence type="ECO:0000256" key="3">
    <source>
        <dbReference type="SAM" id="Phobius"/>
    </source>
</evidence>
<evidence type="ECO:0000313" key="5">
    <source>
        <dbReference type="Proteomes" id="UP001228446"/>
    </source>
</evidence>
<dbReference type="Proteomes" id="UP001228446">
    <property type="component" value="Unassembled WGS sequence"/>
</dbReference>
<feature type="coiled-coil region" evidence="1">
    <location>
        <begin position="20"/>
        <end position="96"/>
    </location>
</feature>
<evidence type="ECO:0008006" key="6">
    <source>
        <dbReference type="Google" id="ProtNLM"/>
    </source>
</evidence>
<gene>
    <name evidence="4" type="ORF">RFF62_05250</name>
</gene>
<keyword evidence="3" id="KW-0812">Transmembrane</keyword>
<comment type="caution">
    <text evidence="4">The sequence shown here is derived from an EMBL/GenBank/DDBJ whole genome shotgun (WGS) entry which is preliminary data.</text>
</comment>
<proteinExistence type="predicted"/>
<reference evidence="4 5" key="1">
    <citation type="submission" date="2023-08" db="EMBL/GenBank/DDBJ databases">
        <title>Streptococcus ruminantium-associated sheep mastitis outbreak detected in Italy is distinct from bovine isolates.</title>
        <authorList>
            <person name="Rosa M.N."/>
            <person name="Vezina B."/>
            <person name="Tola S."/>
        </authorList>
    </citation>
    <scope>NUCLEOTIDE SEQUENCE [LARGE SCALE GENOMIC DNA]</scope>
    <source>
        <strain evidence="4 5">OM6730</strain>
    </source>
</reference>
<feature type="region of interest" description="Disordered" evidence="2">
    <location>
        <begin position="162"/>
        <end position="184"/>
    </location>
</feature>
<evidence type="ECO:0000256" key="2">
    <source>
        <dbReference type="SAM" id="MobiDB-lite"/>
    </source>
</evidence>
<keyword evidence="1" id="KW-0175">Coiled coil</keyword>
<name>A0ABU1B437_9STRE</name>
<evidence type="ECO:0000313" key="4">
    <source>
        <dbReference type="EMBL" id="MDQ8833192.1"/>
    </source>
</evidence>
<accession>A0ABU1B437</accession>
<keyword evidence="3" id="KW-0472">Membrane</keyword>
<dbReference type="Gene3D" id="2.30.30.40">
    <property type="entry name" value="SH3 Domains"/>
    <property type="match status" value="1"/>
</dbReference>
<sequence>MNNNNWIRDFERKQFEEQMANESRRQNDLLALQIANQERQRKKEEEKSYKDKIDRLRLALAQASDSHQQEQIQILLDEAQADYEGYLERKRKSERIGRVISIVLLLIMIPLLFLMFKEIFGGQNNRQKSGTSTVQTVLKAGEEDGTFGASAQSAVLSSSDDRSALSMSEPVPSSSSSALPAPYANAEHTNSTEFTVDVTVTDLNIRQSPSLSAPVVRLIPKGRYTITATRKVDGQLWGKLKSGEGWIALNIVGGSVVAHGENVSGVAGQANQRIDTKNLTTEQVKKWVATVFMRTKGSSKKYVRTDLVIAVQMAEDGLVYANITIPSDPNFNAEKVGQYRINGDGHLEHAQFDHKLIWEPVSEEYTE</sequence>
<dbReference type="EMBL" id="JAVIBX010000016">
    <property type="protein sequence ID" value="MDQ8833192.1"/>
    <property type="molecule type" value="Genomic_DNA"/>
</dbReference>
<protein>
    <recommendedName>
        <fullName evidence="6">SH3b domain-containing protein</fullName>
    </recommendedName>
</protein>
<dbReference type="RefSeq" id="WP_308937613.1">
    <property type="nucleotide sequence ID" value="NZ_JAVIBP010000002.1"/>
</dbReference>
<organism evidence="4 5">
    <name type="scientific">Streptococcus ruminantium</name>
    <dbReference type="NCBI Taxonomy" id="1917441"/>
    <lineage>
        <taxon>Bacteria</taxon>
        <taxon>Bacillati</taxon>
        <taxon>Bacillota</taxon>
        <taxon>Bacilli</taxon>
        <taxon>Lactobacillales</taxon>
        <taxon>Streptococcaceae</taxon>
        <taxon>Streptococcus</taxon>
    </lineage>
</organism>